<reference evidence="5" key="1">
    <citation type="submission" date="2019-08" db="EMBL/GenBank/DDBJ databases">
        <title>Seonamhaeicola sediminis sp. nov., isolated from marine sediment.</title>
        <authorList>
            <person name="Cao W.R."/>
        </authorList>
    </citation>
    <scope>NUCLEOTIDE SEQUENCE [LARGE SCALE GENOMIC DNA]</scope>
    <source>
        <strain evidence="5">Gy8</strain>
    </source>
</reference>
<dbReference type="InterPro" id="IPR050330">
    <property type="entry name" value="Bact_OuterMem_StrucFunc"/>
</dbReference>
<evidence type="ECO:0000256" key="1">
    <source>
        <dbReference type="PROSITE-ProRule" id="PRU00473"/>
    </source>
</evidence>
<evidence type="ECO:0000256" key="2">
    <source>
        <dbReference type="SAM" id="Coils"/>
    </source>
</evidence>
<evidence type="ECO:0000313" key="5">
    <source>
        <dbReference type="Proteomes" id="UP000321790"/>
    </source>
</evidence>
<dbReference type="GO" id="GO:0016020">
    <property type="term" value="C:membrane"/>
    <property type="evidence" value="ECO:0007669"/>
    <property type="project" value="UniProtKB-UniRule"/>
</dbReference>
<dbReference type="PROSITE" id="PS51123">
    <property type="entry name" value="OMPA_2"/>
    <property type="match status" value="1"/>
</dbReference>
<keyword evidence="1" id="KW-0472">Membrane</keyword>
<dbReference type="PANTHER" id="PTHR30329">
    <property type="entry name" value="STATOR ELEMENT OF FLAGELLAR MOTOR COMPLEX"/>
    <property type="match status" value="1"/>
</dbReference>
<protein>
    <submittedName>
        <fullName evidence="4">OmpA family protein</fullName>
    </submittedName>
</protein>
<keyword evidence="5" id="KW-1185">Reference proteome</keyword>
<feature type="coiled-coil region" evidence="2">
    <location>
        <begin position="44"/>
        <end position="71"/>
    </location>
</feature>
<dbReference type="Pfam" id="PF00691">
    <property type="entry name" value="OmpA"/>
    <property type="match status" value="1"/>
</dbReference>
<name>A0A5C7AXC1_9FLAO</name>
<organism evidence="4 5">
    <name type="scientific">Seonamhaeicola algicola</name>
    <dbReference type="NCBI Taxonomy" id="1719036"/>
    <lineage>
        <taxon>Bacteria</taxon>
        <taxon>Pseudomonadati</taxon>
        <taxon>Bacteroidota</taxon>
        <taxon>Flavobacteriia</taxon>
        <taxon>Flavobacteriales</taxon>
        <taxon>Flavobacteriaceae</taxon>
    </lineage>
</organism>
<dbReference type="InterPro" id="IPR006665">
    <property type="entry name" value="OmpA-like"/>
</dbReference>
<dbReference type="EMBL" id="VOSC01000012">
    <property type="protein sequence ID" value="TXE12744.1"/>
    <property type="molecule type" value="Genomic_DNA"/>
</dbReference>
<dbReference type="CDD" id="cd07185">
    <property type="entry name" value="OmpA_C-like"/>
    <property type="match status" value="1"/>
</dbReference>
<accession>A0A5C7AXC1</accession>
<proteinExistence type="predicted"/>
<dbReference type="PROSITE" id="PS51257">
    <property type="entry name" value="PROKAR_LIPOPROTEIN"/>
    <property type="match status" value="1"/>
</dbReference>
<evidence type="ECO:0000313" key="4">
    <source>
        <dbReference type="EMBL" id="TXE12744.1"/>
    </source>
</evidence>
<dbReference type="RefSeq" id="WP_147131282.1">
    <property type="nucleotide sequence ID" value="NZ_VOSC01000012.1"/>
</dbReference>
<dbReference type="OrthoDB" id="9815217at2"/>
<dbReference type="PANTHER" id="PTHR30329:SF21">
    <property type="entry name" value="LIPOPROTEIN YIAD-RELATED"/>
    <property type="match status" value="1"/>
</dbReference>
<dbReference type="SUPFAM" id="SSF103088">
    <property type="entry name" value="OmpA-like"/>
    <property type="match status" value="1"/>
</dbReference>
<dbReference type="InterPro" id="IPR036737">
    <property type="entry name" value="OmpA-like_sf"/>
</dbReference>
<sequence>MNKIFALLLTATFTFSCVSKKKYVALQQENGEIKSELLKTRVAKEDLEAKFSKIQARVDEYNTKISSLKQENDTKLDAVGNVAVISNSTKEKMRETLKNVDAAKLAKAKTLKDSMNLAVAYNLEKTISESNMNDDEDFAVNINETVVMISIADNMLFNTGSYRLSTKADNVLKKLADVINSEPSLDVMVEGHTDARTISTEFLADNWDLSVMRATSVVRKLQEKYNVAPEKLIAAGRSSYQPIADNDTKDNRAKNRRTKIIILPNIDKFFALMSESNTTVANNNIED</sequence>
<gene>
    <name evidence="4" type="ORF">FUA26_02805</name>
</gene>
<dbReference type="Proteomes" id="UP000321790">
    <property type="component" value="Unassembled WGS sequence"/>
</dbReference>
<dbReference type="AlphaFoldDB" id="A0A5C7AXC1"/>
<keyword evidence="2" id="KW-0175">Coiled coil</keyword>
<comment type="caution">
    <text evidence="4">The sequence shown here is derived from an EMBL/GenBank/DDBJ whole genome shotgun (WGS) entry which is preliminary data.</text>
</comment>
<evidence type="ECO:0000259" key="3">
    <source>
        <dbReference type="PROSITE" id="PS51123"/>
    </source>
</evidence>
<feature type="domain" description="OmpA-like" evidence="3">
    <location>
        <begin position="144"/>
        <end position="266"/>
    </location>
</feature>
<dbReference type="Gene3D" id="3.30.1330.60">
    <property type="entry name" value="OmpA-like domain"/>
    <property type="match status" value="1"/>
</dbReference>